<evidence type="ECO:0000313" key="3">
    <source>
        <dbReference type="EMBL" id="VDM42396.1"/>
    </source>
</evidence>
<dbReference type="WBParaSite" id="TCNE_0001107501-mRNA-1">
    <property type="protein sequence ID" value="TCNE_0001107501-mRNA-1"/>
    <property type="gene ID" value="TCNE_0001107501"/>
</dbReference>
<dbReference type="GO" id="GO:0020037">
    <property type="term" value="F:heme binding"/>
    <property type="evidence" value="ECO:0007669"/>
    <property type="project" value="InterPro"/>
</dbReference>
<keyword evidence="1" id="KW-0479">Metal-binding</keyword>
<reference evidence="5" key="1">
    <citation type="submission" date="2016-06" db="UniProtKB">
        <authorList>
            <consortium name="WormBaseParasite"/>
        </authorList>
    </citation>
    <scope>IDENTIFICATION</scope>
</reference>
<keyword evidence="1" id="KW-0349">Heme</keyword>
<evidence type="ECO:0000256" key="1">
    <source>
        <dbReference type="RuleBase" id="RU000356"/>
    </source>
</evidence>
<dbReference type="CDD" id="cd01040">
    <property type="entry name" value="Mb-like"/>
    <property type="match status" value="1"/>
</dbReference>
<dbReference type="SUPFAM" id="SSF46458">
    <property type="entry name" value="Globin-like"/>
    <property type="match status" value="1"/>
</dbReference>
<dbReference type="InterPro" id="IPR012292">
    <property type="entry name" value="Globin/Proto"/>
</dbReference>
<comment type="similarity">
    <text evidence="1">Belongs to the globin family.</text>
</comment>
<dbReference type="InterPro" id="IPR009050">
    <property type="entry name" value="Globin-like_sf"/>
</dbReference>
<evidence type="ECO:0000313" key="4">
    <source>
        <dbReference type="Proteomes" id="UP000050794"/>
    </source>
</evidence>
<evidence type="ECO:0000259" key="2">
    <source>
        <dbReference type="PROSITE" id="PS01033"/>
    </source>
</evidence>
<dbReference type="PROSITE" id="PS01033">
    <property type="entry name" value="GLOBIN"/>
    <property type="match status" value="1"/>
</dbReference>
<dbReference type="GO" id="GO:0005344">
    <property type="term" value="F:oxygen carrier activity"/>
    <property type="evidence" value="ECO:0007669"/>
    <property type="project" value="UniProtKB-KW"/>
</dbReference>
<dbReference type="InterPro" id="IPR053341">
    <property type="entry name" value="Oxidative_stress_globin-like"/>
</dbReference>
<keyword evidence="1" id="KW-0408">Iron</keyword>
<dbReference type="PANTHER" id="PTHR47768:SF2">
    <property type="entry name" value="GLOBIN-RELATED"/>
    <property type="match status" value="1"/>
</dbReference>
<keyword evidence="4" id="KW-1185">Reference proteome</keyword>
<keyword evidence="1" id="KW-0813">Transport</keyword>
<dbReference type="InterPro" id="IPR044399">
    <property type="entry name" value="Mb-like_M"/>
</dbReference>
<dbReference type="Pfam" id="PF00042">
    <property type="entry name" value="Globin"/>
    <property type="match status" value="1"/>
</dbReference>
<dbReference type="Gene3D" id="1.10.490.10">
    <property type="entry name" value="Globins"/>
    <property type="match status" value="1"/>
</dbReference>
<protein>
    <submittedName>
        <fullName evidence="5">GLOBIN domain-containing protein</fullName>
    </submittedName>
</protein>
<reference evidence="3 4" key="2">
    <citation type="submission" date="2018-11" db="EMBL/GenBank/DDBJ databases">
        <authorList>
            <consortium name="Pathogen Informatics"/>
        </authorList>
    </citation>
    <scope>NUCLEOTIDE SEQUENCE [LARGE SCALE GENOMIC DNA]</scope>
</reference>
<dbReference type="Proteomes" id="UP000050794">
    <property type="component" value="Unassembled WGS sequence"/>
</dbReference>
<dbReference type="GO" id="GO:0019825">
    <property type="term" value="F:oxygen binding"/>
    <property type="evidence" value="ECO:0007669"/>
    <property type="project" value="InterPro"/>
</dbReference>
<proteinExistence type="inferred from homology"/>
<dbReference type="EMBL" id="UYWY01020730">
    <property type="protein sequence ID" value="VDM42396.1"/>
    <property type="molecule type" value="Genomic_DNA"/>
</dbReference>
<keyword evidence="1" id="KW-0561">Oxygen transport</keyword>
<dbReference type="InterPro" id="IPR000971">
    <property type="entry name" value="Globin"/>
</dbReference>
<dbReference type="PANTHER" id="PTHR47768">
    <property type="entry name" value="GLOBIN RELATED-RELATED"/>
    <property type="match status" value="1"/>
</dbReference>
<accession>A0A183URF5</accession>
<feature type="domain" description="Globin" evidence="2">
    <location>
        <begin position="39"/>
        <end position="189"/>
    </location>
</feature>
<organism evidence="4 5">
    <name type="scientific">Toxocara canis</name>
    <name type="common">Canine roundworm</name>
    <dbReference type="NCBI Taxonomy" id="6265"/>
    <lineage>
        <taxon>Eukaryota</taxon>
        <taxon>Metazoa</taxon>
        <taxon>Ecdysozoa</taxon>
        <taxon>Nematoda</taxon>
        <taxon>Chromadorea</taxon>
        <taxon>Rhabditida</taxon>
        <taxon>Spirurina</taxon>
        <taxon>Ascaridomorpha</taxon>
        <taxon>Ascaridoidea</taxon>
        <taxon>Toxocaridae</taxon>
        <taxon>Toxocara</taxon>
    </lineage>
</organism>
<gene>
    <name evidence="3" type="ORF">TCNE_LOCUS11075</name>
</gene>
<evidence type="ECO:0000313" key="5">
    <source>
        <dbReference type="WBParaSite" id="TCNE_0001107501-mRNA-1"/>
    </source>
</evidence>
<sequence>MGQTESASCPADLNLSAKATKRLTRSSATQSAASKSDELLTAHQRILLQKSWNKSQKTGLENIGAHVFLKIYHREPSVKTLFGIEDVPHAELKYNKIFQNHAMTFTRSLDFILANLNKLDIVANFCRQLGRRHTQYITRGFRPEYWDAFAEALTECAIDWEGGLRCREALNGWRTLVGFLIEEMRIGFMKAKREQMSRRAMLRNTIVASEPSLASDNFVSSMPFVDAGSCRSIRESSRHLSIKSLSTARPLVKPLCTKCSDCTKHAIQREAFSEGTNVVQEDYFDQLFLPKVSRFP</sequence>
<name>A0A183URF5_TOXCA</name>
<dbReference type="AlphaFoldDB" id="A0A183URF5"/>